<dbReference type="AlphaFoldDB" id="A0A1G8PHX5"/>
<comment type="subcellular location">
    <subcellularLocation>
        <location evidence="1">Membrane</location>
        <topology evidence="1">Multi-pass membrane protein</topology>
    </subcellularLocation>
</comment>
<evidence type="ECO:0000256" key="1">
    <source>
        <dbReference type="ARBA" id="ARBA00004141"/>
    </source>
</evidence>
<keyword evidence="2" id="KW-0812">Transmembrane</keyword>
<keyword evidence="4" id="KW-0472">Membrane</keyword>
<sequence>MTIIDNAFSWSAILFAPFFVAGVCGMNFEFMPDLQWLLGYPMASLMVFGAALLMYGIFRRKGWL</sequence>
<dbReference type="SUPFAM" id="SSF144083">
    <property type="entry name" value="Magnesium transport protein CorA, transmembrane region"/>
    <property type="match status" value="1"/>
</dbReference>
<dbReference type="STRING" id="1045773.SAMN05216555_105185"/>
<evidence type="ECO:0000256" key="4">
    <source>
        <dbReference type="ARBA" id="ARBA00023136"/>
    </source>
</evidence>
<keyword evidence="3" id="KW-1133">Transmembrane helix</keyword>
<organism evidence="5 6">
    <name type="scientific">Arthrobacter cupressi</name>
    <dbReference type="NCBI Taxonomy" id="1045773"/>
    <lineage>
        <taxon>Bacteria</taxon>
        <taxon>Bacillati</taxon>
        <taxon>Actinomycetota</taxon>
        <taxon>Actinomycetes</taxon>
        <taxon>Micrococcales</taxon>
        <taxon>Micrococcaceae</taxon>
        <taxon>Arthrobacter</taxon>
    </lineage>
</organism>
<dbReference type="EMBL" id="FNEI01000005">
    <property type="protein sequence ID" value="SDI92104.1"/>
    <property type="molecule type" value="Genomic_DNA"/>
</dbReference>
<evidence type="ECO:0000313" key="6">
    <source>
        <dbReference type="Proteomes" id="UP000182130"/>
    </source>
</evidence>
<dbReference type="Gene3D" id="1.20.58.340">
    <property type="entry name" value="Magnesium transport protein CorA, transmembrane region"/>
    <property type="match status" value="1"/>
</dbReference>
<dbReference type="InterPro" id="IPR045863">
    <property type="entry name" value="CorA_TM1_TM2"/>
</dbReference>
<dbReference type="InterPro" id="IPR002523">
    <property type="entry name" value="MgTranspt_CorA/ZnTranspt_ZntB"/>
</dbReference>
<name>A0A1G8PHX5_9MICC</name>
<proteinExistence type="predicted"/>
<evidence type="ECO:0000256" key="2">
    <source>
        <dbReference type="ARBA" id="ARBA00022692"/>
    </source>
</evidence>
<protein>
    <submittedName>
        <fullName evidence="5">Magnesium transporter</fullName>
    </submittedName>
</protein>
<keyword evidence="6" id="KW-1185">Reference proteome</keyword>
<reference evidence="6" key="1">
    <citation type="submission" date="2016-10" db="EMBL/GenBank/DDBJ databases">
        <authorList>
            <person name="Varghese N."/>
            <person name="Submissions S."/>
        </authorList>
    </citation>
    <scope>NUCLEOTIDE SEQUENCE [LARGE SCALE GENOMIC DNA]</scope>
    <source>
        <strain evidence="6">CGMCC 1.10783</strain>
    </source>
</reference>
<dbReference type="Proteomes" id="UP000182130">
    <property type="component" value="Unassembled WGS sequence"/>
</dbReference>
<dbReference type="Pfam" id="PF01544">
    <property type="entry name" value="CorA"/>
    <property type="match status" value="1"/>
</dbReference>
<accession>A0A1G8PHX5</accession>
<gene>
    <name evidence="5" type="ORF">SAMN05216555_105185</name>
</gene>
<dbReference type="GO" id="GO:0046873">
    <property type="term" value="F:metal ion transmembrane transporter activity"/>
    <property type="evidence" value="ECO:0007669"/>
    <property type="project" value="InterPro"/>
</dbReference>
<evidence type="ECO:0000256" key="3">
    <source>
        <dbReference type="ARBA" id="ARBA00022989"/>
    </source>
</evidence>
<dbReference type="RefSeq" id="WP_074588356.1">
    <property type="nucleotide sequence ID" value="NZ_FNEI01000005.1"/>
</dbReference>
<evidence type="ECO:0000313" key="5">
    <source>
        <dbReference type="EMBL" id="SDI92104.1"/>
    </source>
</evidence>
<dbReference type="GO" id="GO:0016020">
    <property type="term" value="C:membrane"/>
    <property type="evidence" value="ECO:0007669"/>
    <property type="project" value="UniProtKB-SubCell"/>
</dbReference>
<dbReference type="OrthoDB" id="9803416at2"/>